<comment type="caution">
    <text evidence="2">The sequence shown here is derived from an EMBL/GenBank/DDBJ whole genome shotgun (WGS) entry which is preliminary data.</text>
</comment>
<proteinExistence type="predicted"/>
<gene>
    <name evidence="2" type="ORF">FJM51_03210</name>
</gene>
<sequence length="177" mass="19562">MTLAEIDALLAKLRGVTEDDAYALPWTFGETCRSAADALDRLRALLAAETERAEKIRVAAENFERCASAEIEDSNADIARLNAALAEREAEVARLTAENEQREAWNREHADLRRIERGIIRMACGETLMFSTRNAINGASGAPITMEMLVAKRREILGGFEAERIAALTEKEPRDAS</sequence>
<keyword evidence="1" id="KW-0175">Coiled coil</keyword>
<protein>
    <submittedName>
        <fullName evidence="2">Uncharacterized protein</fullName>
    </submittedName>
</protein>
<dbReference type="RefSeq" id="WP_140452669.1">
    <property type="nucleotide sequence ID" value="NZ_VFRP01000002.1"/>
</dbReference>
<evidence type="ECO:0000313" key="2">
    <source>
        <dbReference type="EMBL" id="TPE53048.1"/>
    </source>
</evidence>
<reference evidence="2 3" key="1">
    <citation type="submission" date="2019-06" db="EMBL/GenBank/DDBJ databases">
        <title>A novel bacterium of genus Amaricoccus, isolated from marine sediment.</title>
        <authorList>
            <person name="Huang H."/>
            <person name="Mo K."/>
            <person name="Hu Y."/>
        </authorList>
    </citation>
    <scope>NUCLEOTIDE SEQUENCE [LARGE SCALE GENOMIC DNA]</scope>
    <source>
        <strain evidence="2 3">HB172011</strain>
    </source>
</reference>
<organism evidence="2 3">
    <name type="scientific">Amaricoccus solimangrovi</name>
    <dbReference type="NCBI Taxonomy" id="2589815"/>
    <lineage>
        <taxon>Bacteria</taxon>
        <taxon>Pseudomonadati</taxon>
        <taxon>Pseudomonadota</taxon>
        <taxon>Alphaproteobacteria</taxon>
        <taxon>Rhodobacterales</taxon>
        <taxon>Paracoccaceae</taxon>
        <taxon>Amaricoccus</taxon>
    </lineage>
</organism>
<keyword evidence="3" id="KW-1185">Reference proteome</keyword>
<evidence type="ECO:0000313" key="3">
    <source>
        <dbReference type="Proteomes" id="UP000319255"/>
    </source>
</evidence>
<accession>A0A501WUF1</accession>
<name>A0A501WUF1_9RHOB</name>
<dbReference type="EMBL" id="VFRP01000002">
    <property type="protein sequence ID" value="TPE53048.1"/>
    <property type="molecule type" value="Genomic_DNA"/>
</dbReference>
<feature type="coiled-coil region" evidence="1">
    <location>
        <begin position="39"/>
        <end position="103"/>
    </location>
</feature>
<dbReference type="AlphaFoldDB" id="A0A501WUF1"/>
<dbReference type="Proteomes" id="UP000319255">
    <property type="component" value="Unassembled WGS sequence"/>
</dbReference>
<evidence type="ECO:0000256" key="1">
    <source>
        <dbReference type="SAM" id="Coils"/>
    </source>
</evidence>